<reference evidence="2" key="1">
    <citation type="submission" date="2020-06" db="EMBL/GenBank/DDBJ databases">
        <title>Draft genome of Bugula neritina, a colonial animal packing powerful symbionts and potential medicines.</title>
        <authorList>
            <person name="Rayko M."/>
        </authorList>
    </citation>
    <scope>NUCLEOTIDE SEQUENCE [LARGE SCALE GENOMIC DNA]</scope>
    <source>
        <strain evidence="2">Kwan_BN1</strain>
    </source>
</reference>
<keyword evidence="3" id="KW-1185">Reference proteome</keyword>
<accession>A0A7J7K2H6</accession>
<evidence type="ECO:0000256" key="1">
    <source>
        <dbReference type="SAM" id="Phobius"/>
    </source>
</evidence>
<keyword evidence="1" id="KW-1133">Transmembrane helix</keyword>
<gene>
    <name evidence="2" type="ORF">EB796_009301</name>
</gene>
<dbReference type="AlphaFoldDB" id="A0A7J7K2H6"/>
<dbReference type="Proteomes" id="UP000593567">
    <property type="component" value="Unassembled WGS sequence"/>
</dbReference>
<organism evidence="2 3">
    <name type="scientific">Bugula neritina</name>
    <name type="common">Brown bryozoan</name>
    <name type="synonym">Sertularia neritina</name>
    <dbReference type="NCBI Taxonomy" id="10212"/>
    <lineage>
        <taxon>Eukaryota</taxon>
        <taxon>Metazoa</taxon>
        <taxon>Spiralia</taxon>
        <taxon>Lophotrochozoa</taxon>
        <taxon>Bryozoa</taxon>
        <taxon>Gymnolaemata</taxon>
        <taxon>Cheilostomatida</taxon>
        <taxon>Flustrina</taxon>
        <taxon>Buguloidea</taxon>
        <taxon>Bugulidae</taxon>
        <taxon>Bugula</taxon>
    </lineage>
</organism>
<name>A0A7J7K2H6_BUGNE</name>
<evidence type="ECO:0000313" key="2">
    <source>
        <dbReference type="EMBL" id="KAF6032393.1"/>
    </source>
</evidence>
<proteinExistence type="predicted"/>
<protein>
    <submittedName>
        <fullName evidence="2">Uncharacterized protein</fullName>
    </submittedName>
</protein>
<feature type="transmembrane region" description="Helical" evidence="1">
    <location>
        <begin position="6"/>
        <end position="27"/>
    </location>
</feature>
<dbReference type="EMBL" id="VXIV02001510">
    <property type="protein sequence ID" value="KAF6032393.1"/>
    <property type="molecule type" value="Genomic_DNA"/>
</dbReference>
<comment type="caution">
    <text evidence="2">The sequence shown here is derived from an EMBL/GenBank/DDBJ whole genome shotgun (WGS) entry which is preliminary data.</text>
</comment>
<keyword evidence="1" id="KW-0472">Membrane</keyword>
<sequence length="76" mass="9049">MLILFLIVILINIIIFILIFNFIYIILIMNQIQYQYFYPDMNIPCSIPRSISILQCLFTFTSRFHCDGHTDRTLGQ</sequence>
<keyword evidence="1" id="KW-0812">Transmembrane</keyword>
<evidence type="ECO:0000313" key="3">
    <source>
        <dbReference type="Proteomes" id="UP000593567"/>
    </source>
</evidence>